<dbReference type="InterPro" id="IPR016187">
    <property type="entry name" value="CTDL_fold"/>
</dbReference>
<dbReference type="EMBL" id="JACYFG010000040">
    <property type="protein sequence ID" value="MBD5781207.1"/>
    <property type="molecule type" value="Genomic_DNA"/>
</dbReference>
<sequence>MKRKTTSLWKSLMLGGSLLAFGGAALPVDSWAAPTISNVVAEQRPGTGVVDISYDLDHTAGLASSVSLEASLDGVNWQAVSVAAGDIGKFVRVGPGKTILWNAGAEWTLDVFPQVKIRLTADDAHRVGGEFFMPSHYYKFDGDASDYEGDVDGVVGEAVNPSAEAVVGQALRFNGSDGEVAFGPSSELLGSSLFSISFWFNANEVDDRVILSNVTGESYQVGDFELRVRDATGDELGYGAGTLYMGGKDSEGKAIRNAFDAKLEADRWHHIALVVDTSETVGASARLWVDGSEVTEVDAYSGEGLTNRWSGAVGGGSQVLKAGVGFGAGAFSGELDELRIYGRALEAAEAVVLGNADARYELVPAGSFTMGSPTSELGRGSDEVQRRVSLTQFFFMGRTEVTNAQMADVLNWAYGEGLIEVTADAVMNAEGRSEVLLKRDQNQIVFVESDAFSHFAVKEGRENYPCFEVSWYGALAYCNYLTRKEGVLTQAVDLWEWTIDQQATGYRLPTEAEWEFACRAESVSAFYNGSISRPVGPEVDPVLNRVGFYDLNSANEEYPIFAGKGTHPVGLKDPNAHGLFDLHGNVREWCSDWYETDCGGDAMNPAGPRTGTARVIRGGAWNSQAQDCRSANRSSSPPDFAGEGIGFRVVRRQ</sequence>
<feature type="domain" description="Sulfatase-modifying factor enzyme-like" evidence="3">
    <location>
        <begin position="362"/>
        <end position="651"/>
    </location>
</feature>
<keyword evidence="5" id="KW-1185">Reference proteome</keyword>
<gene>
    <name evidence="4" type="ORF">IEN85_17030</name>
</gene>
<protein>
    <submittedName>
        <fullName evidence="4">SUMF1/EgtB/PvdO family nonheme iron enzyme</fullName>
    </submittedName>
</protein>
<dbReference type="PANTHER" id="PTHR23150">
    <property type="entry name" value="SULFATASE MODIFYING FACTOR 1, 2"/>
    <property type="match status" value="1"/>
</dbReference>
<dbReference type="Pfam" id="PF03781">
    <property type="entry name" value="FGE-sulfatase"/>
    <property type="match status" value="1"/>
</dbReference>
<evidence type="ECO:0000313" key="5">
    <source>
        <dbReference type="Proteomes" id="UP000622317"/>
    </source>
</evidence>
<proteinExistence type="predicted"/>
<dbReference type="AlphaFoldDB" id="A0A927FA65"/>
<reference evidence="4" key="1">
    <citation type="submission" date="2020-09" db="EMBL/GenBank/DDBJ databases">
        <title>Pelagicoccus enzymogenes sp. nov. with an EPS production, isolated from marine sediment.</title>
        <authorList>
            <person name="Feng X."/>
        </authorList>
    </citation>
    <scope>NUCLEOTIDE SEQUENCE</scope>
    <source>
        <strain evidence="4">NFK12</strain>
    </source>
</reference>
<dbReference type="InterPro" id="IPR051043">
    <property type="entry name" value="Sulfatase_Mod_Factor_Kinase"/>
</dbReference>
<dbReference type="Pfam" id="PF13385">
    <property type="entry name" value="Laminin_G_3"/>
    <property type="match status" value="1"/>
</dbReference>
<dbReference type="Gene3D" id="2.60.120.200">
    <property type="match status" value="1"/>
</dbReference>
<accession>A0A927FA65</accession>
<evidence type="ECO:0000259" key="3">
    <source>
        <dbReference type="Pfam" id="PF03781"/>
    </source>
</evidence>
<dbReference type="InterPro" id="IPR042095">
    <property type="entry name" value="SUMF_sf"/>
</dbReference>
<dbReference type="GO" id="GO:0120147">
    <property type="term" value="F:formylglycine-generating oxidase activity"/>
    <property type="evidence" value="ECO:0007669"/>
    <property type="project" value="TreeGrafter"/>
</dbReference>
<name>A0A927FA65_9BACT</name>
<dbReference type="PANTHER" id="PTHR23150:SF19">
    <property type="entry name" value="FORMYLGLYCINE-GENERATING ENZYME"/>
    <property type="match status" value="1"/>
</dbReference>
<organism evidence="4 5">
    <name type="scientific">Pelagicoccus enzymogenes</name>
    <dbReference type="NCBI Taxonomy" id="2773457"/>
    <lineage>
        <taxon>Bacteria</taxon>
        <taxon>Pseudomonadati</taxon>
        <taxon>Verrucomicrobiota</taxon>
        <taxon>Opitutia</taxon>
        <taxon>Puniceicoccales</taxon>
        <taxon>Pelagicoccaceae</taxon>
        <taxon>Pelagicoccus</taxon>
    </lineage>
</organism>
<feature type="region of interest" description="Disordered" evidence="1">
    <location>
        <begin position="626"/>
        <end position="645"/>
    </location>
</feature>
<dbReference type="Proteomes" id="UP000622317">
    <property type="component" value="Unassembled WGS sequence"/>
</dbReference>
<dbReference type="Gene3D" id="3.90.1580.10">
    <property type="entry name" value="paralog of FGE (formylglycine-generating enzyme)"/>
    <property type="match status" value="1"/>
</dbReference>
<feature type="compositionally biased region" description="Polar residues" evidence="1">
    <location>
        <begin position="626"/>
        <end position="637"/>
    </location>
</feature>
<evidence type="ECO:0000256" key="1">
    <source>
        <dbReference type="SAM" id="MobiDB-lite"/>
    </source>
</evidence>
<dbReference type="SUPFAM" id="SSF49899">
    <property type="entry name" value="Concanavalin A-like lectins/glucanases"/>
    <property type="match status" value="1"/>
</dbReference>
<feature type="chain" id="PRO_5036951794" evidence="2">
    <location>
        <begin position="33"/>
        <end position="653"/>
    </location>
</feature>
<dbReference type="InterPro" id="IPR005532">
    <property type="entry name" value="SUMF_dom"/>
</dbReference>
<keyword evidence="2" id="KW-0732">Signal</keyword>
<dbReference type="RefSeq" id="WP_191618307.1">
    <property type="nucleotide sequence ID" value="NZ_JACYFG010000040.1"/>
</dbReference>
<dbReference type="SUPFAM" id="SSF56436">
    <property type="entry name" value="C-type lectin-like"/>
    <property type="match status" value="1"/>
</dbReference>
<comment type="caution">
    <text evidence="4">The sequence shown here is derived from an EMBL/GenBank/DDBJ whole genome shotgun (WGS) entry which is preliminary data.</text>
</comment>
<feature type="signal peptide" evidence="2">
    <location>
        <begin position="1"/>
        <end position="32"/>
    </location>
</feature>
<evidence type="ECO:0000256" key="2">
    <source>
        <dbReference type="SAM" id="SignalP"/>
    </source>
</evidence>
<evidence type="ECO:0000313" key="4">
    <source>
        <dbReference type="EMBL" id="MBD5781207.1"/>
    </source>
</evidence>
<dbReference type="InterPro" id="IPR013320">
    <property type="entry name" value="ConA-like_dom_sf"/>
</dbReference>